<dbReference type="InterPro" id="IPR000210">
    <property type="entry name" value="BTB/POZ_dom"/>
</dbReference>
<dbReference type="PROSITE" id="PS50097">
    <property type="entry name" value="BTB"/>
    <property type="match status" value="1"/>
</dbReference>
<dbReference type="PANTHER" id="PTHR24410">
    <property type="entry name" value="HL07962P-RELATED"/>
    <property type="match status" value="1"/>
</dbReference>
<protein>
    <recommendedName>
        <fullName evidence="2">BTB domain-containing protein</fullName>
    </recommendedName>
</protein>
<dbReference type="AlphaFoldDB" id="A0A8B6F2Z0"/>
<dbReference type="SUPFAM" id="SSF54695">
    <property type="entry name" value="POZ domain"/>
    <property type="match status" value="1"/>
</dbReference>
<dbReference type="PANTHER" id="PTHR24410:SF46">
    <property type="entry name" value="SERINE-ENRICHED PROTEIN"/>
    <property type="match status" value="1"/>
</dbReference>
<feature type="domain" description="BTB" evidence="2">
    <location>
        <begin position="97"/>
        <end position="186"/>
    </location>
</feature>
<sequence>MDRSESTLALVDFEQTEFDDCSSGYGSSQDLSDSEAVTANDTFDTPDREHVGPTSRPTNSILNTRIGHWTSSDSMSFRNTQTLTEHLRTISYISQLCDVIFEVGPEKVKVHGVKAILGTRSRVLYNLILKKQKEQEFKGKTHKKDKKKKTSSIFQNDVLITVQKYQPEDFRKIIEFIHCGSVDINSSCLAGLLCGASQFGLDDLEKACWDFVNYCVKNGTVLSLLPSAKRYCNFKLGQILMEKIFCSVRRTVTV</sequence>
<reference evidence="3" key="1">
    <citation type="submission" date="2018-11" db="EMBL/GenBank/DDBJ databases">
        <authorList>
            <person name="Alioto T."/>
            <person name="Alioto T."/>
        </authorList>
    </citation>
    <scope>NUCLEOTIDE SEQUENCE</scope>
</reference>
<keyword evidence="4" id="KW-1185">Reference proteome</keyword>
<evidence type="ECO:0000256" key="1">
    <source>
        <dbReference type="SAM" id="MobiDB-lite"/>
    </source>
</evidence>
<proteinExistence type="predicted"/>
<dbReference type="Proteomes" id="UP000596742">
    <property type="component" value="Unassembled WGS sequence"/>
</dbReference>
<dbReference type="Gene3D" id="3.30.710.10">
    <property type="entry name" value="Potassium Channel Kv1.1, Chain A"/>
    <property type="match status" value="1"/>
</dbReference>
<dbReference type="OrthoDB" id="6151821at2759"/>
<dbReference type="SMART" id="SM00225">
    <property type="entry name" value="BTB"/>
    <property type="match status" value="1"/>
</dbReference>
<feature type="region of interest" description="Disordered" evidence="1">
    <location>
        <begin position="18"/>
        <end position="58"/>
    </location>
</feature>
<comment type="caution">
    <text evidence="3">The sequence shown here is derived from an EMBL/GenBank/DDBJ whole genome shotgun (WGS) entry which is preliminary data.</text>
</comment>
<feature type="compositionally biased region" description="Polar residues" evidence="1">
    <location>
        <begin position="24"/>
        <end position="43"/>
    </location>
</feature>
<evidence type="ECO:0000313" key="4">
    <source>
        <dbReference type="Proteomes" id="UP000596742"/>
    </source>
</evidence>
<dbReference type="InterPro" id="IPR051481">
    <property type="entry name" value="BTB-POZ/Galectin-3-binding"/>
</dbReference>
<evidence type="ECO:0000313" key="3">
    <source>
        <dbReference type="EMBL" id="VDI42171.1"/>
    </source>
</evidence>
<accession>A0A8B6F2Z0</accession>
<gene>
    <name evidence="3" type="ORF">MGAL_10B021998</name>
</gene>
<evidence type="ECO:0000259" key="2">
    <source>
        <dbReference type="PROSITE" id="PS50097"/>
    </source>
</evidence>
<name>A0A8B6F2Z0_MYTGA</name>
<dbReference type="Pfam" id="PF00651">
    <property type="entry name" value="BTB"/>
    <property type="match status" value="1"/>
</dbReference>
<dbReference type="InterPro" id="IPR011333">
    <property type="entry name" value="SKP1/BTB/POZ_sf"/>
</dbReference>
<dbReference type="EMBL" id="UYJE01005986">
    <property type="protein sequence ID" value="VDI42171.1"/>
    <property type="molecule type" value="Genomic_DNA"/>
</dbReference>
<organism evidence="3 4">
    <name type="scientific">Mytilus galloprovincialis</name>
    <name type="common">Mediterranean mussel</name>
    <dbReference type="NCBI Taxonomy" id="29158"/>
    <lineage>
        <taxon>Eukaryota</taxon>
        <taxon>Metazoa</taxon>
        <taxon>Spiralia</taxon>
        <taxon>Lophotrochozoa</taxon>
        <taxon>Mollusca</taxon>
        <taxon>Bivalvia</taxon>
        <taxon>Autobranchia</taxon>
        <taxon>Pteriomorphia</taxon>
        <taxon>Mytilida</taxon>
        <taxon>Mytiloidea</taxon>
        <taxon>Mytilidae</taxon>
        <taxon>Mytilinae</taxon>
        <taxon>Mytilus</taxon>
    </lineage>
</organism>